<proteinExistence type="predicted"/>
<reference evidence="1" key="1">
    <citation type="journal article" date="2020" name="Stud. Mycol.">
        <title>101 Dothideomycetes genomes: a test case for predicting lifestyles and emergence of pathogens.</title>
        <authorList>
            <person name="Haridas S."/>
            <person name="Albert R."/>
            <person name="Binder M."/>
            <person name="Bloem J."/>
            <person name="Labutti K."/>
            <person name="Salamov A."/>
            <person name="Andreopoulos B."/>
            <person name="Baker S."/>
            <person name="Barry K."/>
            <person name="Bills G."/>
            <person name="Bluhm B."/>
            <person name="Cannon C."/>
            <person name="Castanera R."/>
            <person name="Culley D."/>
            <person name="Daum C."/>
            <person name="Ezra D."/>
            <person name="Gonzalez J."/>
            <person name="Henrissat B."/>
            <person name="Kuo A."/>
            <person name="Liang C."/>
            <person name="Lipzen A."/>
            <person name="Lutzoni F."/>
            <person name="Magnuson J."/>
            <person name="Mondo S."/>
            <person name="Nolan M."/>
            <person name="Ohm R."/>
            <person name="Pangilinan J."/>
            <person name="Park H.-J."/>
            <person name="Ramirez L."/>
            <person name="Alfaro M."/>
            <person name="Sun H."/>
            <person name="Tritt A."/>
            <person name="Yoshinaga Y."/>
            <person name="Zwiers L.-H."/>
            <person name="Turgeon B."/>
            <person name="Goodwin S."/>
            <person name="Spatafora J."/>
            <person name="Crous P."/>
            <person name="Grigoriev I."/>
        </authorList>
    </citation>
    <scope>NUCLEOTIDE SEQUENCE</scope>
    <source>
        <strain evidence="1">ATCC 200398</strain>
    </source>
</reference>
<accession>A0ACB6R9S4</accession>
<dbReference type="EMBL" id="MU003496">
    <property type="protein sequence ID" value="KAF2475272.1"/>
    <property type="molecule type" value="Genomic_DNA"/>
</dbReference>
<evidence type="ECO:0000313" key="1">
    <source>
        <dbReference type="EMBL" id="KAF2475272.1"/>
    </source>
</evidence>
<evidence type="ECO:0000313" key="2">
    <source>
        <dbReference type="Proteomes" id="UP000799755"/>
    </source>
</evidence>
<gene>
    <name evidence="1" type="ORF">BDR25DRAFT_350660</name>
</gene>
<keyword evidence="2" id="KW-1185">Reference proteome</keyword>
<comment type="caution">
    <text evidence="1">The sequence shown here is derived from an EMBL/GenBank/DDBJ whole genome shotgun (WGS) entry which is preliminary data.</text>
</comment>
<sequence>MLCGDTLDFKLPRVNAELDRCNSVQQFFTPLTFYSIPTRDSIDWCEYAHPLLTRLGTLQHIVFQTQSSGLCIPELTCQPHRLANLNRGDVPQLVGNSYCSDAPVCSATPYPLLQKIDIEIRSKSNREKCNGAIVLRESSVNNHTRSPLLIRIWALTHIFYHTLNVKQLNSHSLIYTVGVIITSISIPSNISHPPFPQYRIPNRQCLRVVAPSKTIIIIRKNQLAKSQKKRQTTTSHPAKPETNLRPLHFHFPSIPTLNPPSSQSTDEETKIGNVVTDIRERSDERRRKPPCFFERPSTPFKNNLAPAPDRKDGYVPMKHDSPDRVYSAMRERKESRE</sequence>
<organism evidence="1 2">
    <name type="scientific">Lindgomyces ingoldianus</name>
    <dbReference type="NCBI Taxonomy" id="673940"/>
    <lineage>
        <taxon>Eukaryota</taxon>
        <taxon>Fungi</taxon>
        <taxon>Dikarya</taxon>
        <taxon>Ascomycota</taxon>
        <taxon>Pezizomycotina</taxon>
        <taxon>Dothideomycetes</taxon>
        <taxon>Pleosporomycetidae</taxon>
        <taxon>Pleosporales</taxon>
        <taxon>Lindgomycetaceae</taxon>
        <taxon>Lindgomyces</taxon>
    </lineage>
</organism>
<protein>
    <submittedName>
        <fullName evidence="1">Uncharacterized protein</fullName>
    </submittedName>
</protein>
<name>A0ACB6R9S4_9PLEO</name>
<dbReference type="Proteomes" id="UP000799755">
    <property type="component" value="Unassembled WGS sequence"/>
</dbReference>